<keyword evidence="2" id="KW-0808">Transferase</keyword>
<name>A0A1I4R658_9GAMM</name>
<dbReference type="OrthoDB" id="9802525at2"/>
<dbReference type="SUPFAM" id="SSF53756">
    <property type="entry name" value="UDP-Glycosyltransferase/glycogen phosphorylase"/>
    <property type="match status" value="1"/>
</dbReference>
<dbReference type="AlphaFoldDB" id="A0A1I4R658"/>
<gene>
    <name evidence="2" type="ORF">SAMN05216217_10617</name>
</gene>
<dbReference type="Proteomes" id="UP000243629">
    <property type="component" value="Unassembled WGS sequence"/>
</dbReference>
<dbReference type="CDD" id="cd03814">
    <property type="entry name" value="GT4-like"/>
    <property type="match status" value="1"/>
</dbReference>
<keyword evidence="3" id="KW-1185">Reference proteome</keyword>
<dbReference type="GO" id="GO:0016757">
    <property type="term" value="F:glycosyltransferase activity"/>
    <property type="evidence" value="ECO:0007669"/>
    <property type="project" value="UniProtKB-ARBA"/>
</dbReference>
<dbReference type="Pfam" id="PF13439">
    <property type="entry name" value="Glyco_transf_4"/>
    <property type="match status" value="1"/>
</dbReference>
<proteinExistence type="predicted"/>
<organism evidence="2 3">
    <name type="scientific">Halopseudomonas yangmingensis</name>
    <dbReference type="NCBI Taxonomy" id="1720063"/>
    <lineage>
        <taxon>Bacteria</taxon>
        <taxon>Pseudomonadati</taxon>
        <taxon>Pseudomonadota</taxon>
        <taxon>Gammaproteobacteria</taxon>
        <taxon>Pseudomonadales</taxon>
        <taxon>Pseudomonadaceae</taxon>
        <taxon>Halopseudomonas</taxon>
    </lineage>
</organism>
<accession>A0A1I4R658</accession>
<feature type="domain" description="Glycosyltransferase subfamily 4-like N-terminal" evidence="1">
    <location>
        <begin position="18"/>
        <end position="188"/>
    </location>
</feature>
<dbReference type="PANTHER" id="PTHR45947">
    <property type="entry name" value="SULFOQUINOVOSYL TRANSFERASE SQD2"/>
    <property type="match status" value="1"/>
</dbReference>
<evidence type="ECO:0000313" key="3">
    <source>
        <dbReference type="Proteomes" id="UP000243629"/>
    </source>
</evidence>
<dbReference type="InterPro" id="IPR050194">
    <property type="entry name" value="Glycosyltransferase_grp1"/>
</dbReference>
<dbReference type="Pfam" id="PF13692">
    <property type="entry name" value="Glyco_trans_1_4"/>
    <property type="match status" value="1"/>
</dbReference>
<dbReference type="Gene3D" id="3.40.50.2000">
    <property type="entry name" value="Glycogen Phosphorylase B"/>
    <property type="match status" value="2"/>
</dbReference>
<evidence type="ECO:0000259" key="1">
    <source>
        <dbReference type="Pfam" id="PF13439"/>
    </source>
</evidence>
<dbReference type="RefSeq" id="WP_093474790.1">
    <property type="nucleotide sequence ID" value="NZ_FOUI01000006.1"/>
</dbReference>
<protein>
    <submittedName>
        <fullName evidence="2">Glycosyltransferase involved in cell wall bisynthesis</fullName>
    </submittedName>
</protein>
<dbReference type="STRING" id="1720063.SAMN05216217_10617"/>
<sequence>MKTAQCFTLVSETWSPQINGVTNTLSHLSQGLLARGHHLQIVRPAQGAEKIGLNQASARTDLRVRGMPLPGYPQLQWGLPATSALRRLWQQQLPDAVYLATEGPLGWSALRLARRMGIPVISGFHTRFDGYCNHYRLGFLQGSMASYLRWFHNHTRLTLAASHSHLRELQQLGIQPCTLLGRGVDCEQFSPAHRDPALRRSWGVAEGDLVLLHTGRLAAEKNLQLLVDAWQTLRSRQILNNISLRLVIVGDGPQRAELQRRLPGALFTGMLEGESLARAYASADIFIFPSLSETFGNVVTEAMASGLAVCAFEHAAAGQHISDRISGCLADMADEAQFIDNLTWLIADAQGRRNIRLHARHRACQLDWSQVVQRFEGYLQQAACTALPAGQLQP</sequence>
<reference evidence="3" key="1">
    <citation type="submission" date="2016-10" db="EMBL/GenBank/DDBJ databases">
        <authorList>
            <person name="Varghese N."/>
            <person name="Submissions S."/>
        </authorList>
    </citation>
    <scope>NUCLEOTIDE SEQUENCE [LARGE SCALE GENOMIC DNA]</scope>
    <source>
        <strain evidence="3">DSM 24213</strain>
    </source>
</reference>
<evidence type="ECO:0000313" key="2">
    <source>
        <dbReference type="EMBL" id="SFM47798.1"/>
    </source>
</evidence>
<dbReference type="InterPro" id="IPR028098">
    <property type="entry name" value="Glyco_trans_4-like_N"/>
</dbReference>
<dbReference type="EMBL" id="FOUI01000006">
    <property type="protein sequence ID" value="SFM47798.1"/>
    <property type="molecule type" value="Genomic_DNA"/>
</dbReference>
<dbReference type="PANTHER" id="PTHR45947:SF3">
    <property type="entry name" value="SULFOQUINOVOSYL TRANSFERASE SQD2"/>
    <property type="match status" value="1"/>
</dbReference>